<feature type="region of interest" description="Disordered" evidence="1">
    <location>
        <begin position="40"/>
        <end position="99"/>
    </location>
</feature>
<reference evidence="2 3" key="1">
    <citation type="journal article" date="2020" name="BMC Genomics">
        <title>Intraspecific diversification of the crop wild relative Brassica cretica Lam. using demographic model selection.</title>
        <authorList>
            <person name="Kioukis A."/>
            <person name="Michalopoulou V.A."/>
            <person name="Briers L."/>
            <person name="Pirintsos S."/>
            <person name="Studholme D.J."/>
            <person name="Pavlidis P."/>
            <person name="Sarris P.F."/>
        </authorList>
    </citation>
    <scope>NUCLEOTIDE SEQUENCE [LARGE SCALE GENOMIC DNA]</scope>
    <source>
        <strain evidence="3">cv. PFS-1207/04</strain>
    </source>
</reference>
<organism evidence="2 3">
    <name type="scientific">Brassica cretica</name>
    <name type="common">Mustard</name>
    <dbReference type="NCBI Taxonomy" id="69181"/>
    <lineage>
        <taxon>Eukaryota</taxon>
        <taxon>Viridiplantae</taxon>
        <taxon>Streptophyta</taxon>
        <taxon>Embryophyta</taxon>
        <taxon>Tracheophyta</taxon>
        <taxon>Spermatophyta</taxon>
        <taxon>Magnoliopsida</taxon>
        <taxon>eudicotyledons</taxon>
        <taxon>Gunneridae</taxon>
        <taxon>Pentapetalae</taxon>
        <taxon>rosids</taxon>
        <taxon>malvids</taxon>
        <taxon>Brassicales</taxon>
        <taxon>Brassicaceae</taxon>
        <taxon>Brassiceae</taxon>
        <taxon>Brassica</taxon>
    </lineage>
</organism>
<dbReference type="EMBL" id="QGKV02000299">
    <property type="protein sequence ID" value="KAF3592109.1"/>
    <property type="molecule type" value="Genomic_DNA"/>
</dbReference>
<comment type="caution">
    <text evidence="2">The sequence shown here is derived from an EMBL/GenBank/DDBJ whole genome shotgun (WGS) entry which is preliminary data.</text>
</comment>
<keyword evidence="3" id="KW-1185">Reference proteome</keyword>
<evidence type="ECO:0008006" key="4">
    <source>
        <dbReference type="Google" id="ProtNLM"/>
    </source>
</evidence>
<name>A0ABQ7E4G6_BRACR</name>
<proteinExistence type="predicted"/>
<accession>A0ABQ7E4G6</accession>
<evidence type="ECO:0000256" key="1">
    <source>
        <dbReference type="SAM" id="MobiDB-lite"/>
    </source>
</evidence>
<sequence length="222" mass="24610">MASAKTESTEAASQVVDVVMPPTAPAHGSVNVTVHELQSELNRSQTLKTLPPKTTSPLQTNKASSSNPLLPLPNHNPNPITQNETLDCNSTFPPPKDVNVPTLVERIRRSEDKTLRRIAPVTIGANDHPRILISDSVFQKGAELHKDFIICYFNGKALPFNQIQSVLNHIEKILEKSIWYVGDSMFHTAQWSSAHSRSTPPLKVIKIWAHLTGVPIDLRHDE</sequence>
<dbReference type="Proteomes" id="UP000266723">
    <property type="component" value="Unassembled WGS sequence"/>
</dbReference>
<gene>
    <name evidence="2" type="ORF">DY000_02027074</name>
</gene>
<evidence type="ECO:0000313" key="2">
    <source>
        <dbReference type="EMBL" id="KAF3592109.1"/>
    </source>
</evidence>
<feature type="compositionally biased region" description="Polar residues" evidence="1">
    <location>
        <begin position="80"/>
        <end position="91"/>
    </location>
</feature>
<feature type="compositionally biased region" description="Low complexity" evidence="1">
    <location>
        <begin position="44"/>
        <end position="69"/>
    </location>
</feature>
<protein>
    <recommendedName>
        <fullName evidence="4">DUF4283 domain-containing protein</fullName>
    </recommendedName>
</protein>
<evidence type="ECO:0000313" key="3">
    <source>
        <dbReference type="Proteomes" id="UP000266723"/>
    </source>
</evidence>